<protein>
    <submittedName>
        <fullName evidence="4">FAA hydrolase family protein</fullName>
    </submittedName>
</protein>
<dbReference type="Gene3D" id="3.90.850.10">
    <property type="entry name" value="Fumarylacetoacetase-like, C-terminal domain"/>
    <property type="match status" value="1"/>
</dbReference>
<organism evidence="4 5">
    <name type="scientific">Micromonospora costi</name>
    <dbReference type="NCBI Taxonomy" id="1530042"/>
    <lineage>
        <taxon>Bacteria</taxon>
        <taxon>Bacillati</taxon>
        <taxon>Actinomycetota</taxon>
        <taxon>Actinomycetes</taxon>
        <taxon>Micromonosporales</taxon>
        <taxon>Micromonosporaceae</taxon>
        <taxon>Micromonospora</taxon>
    </lineage>
</organism>
<dbReference type="PANTHER" id="PTHR42796:SF4">
    <property type="entry name" value="FUMARYLACETOACETATE HYDROLASE DOMAIN-CONTAINING PROTEIN 2A"/>
    <property type="match status" value="1"/>
</dbReference>
<dbReference type="InterPro" id="IPR051121">
    <property type="entry name" value="FAH"/>
</dbReference>
<dbReference type="AlphaFoldDB" id="A0A3B0A4E5"/>
<reference evidence="4 5" key="1">
    <citation type="journal article" date="2015" name="Int. J. Syst. Evol. Microbiol.">
        <title>Micromonospora costi sp. nov., isolated from a leaf of Costus speciosus.</title>
        <authorList>
            <person name="Thawai C."/>
        </authorList>
    </citation>
    <scope>NUCLEOTIDE SEQUENCE [LARGE SCALE GENOMIC DNA]</scope>
    <source>
        <strain evidence="4 5">CS1-12</strain>
    </source>
</reference>
<keyword evidence="2" id="KW-0479">Metal-binding</keyword>
<evidence type="ECO:0000256" key="2">
    <source>
        <dbReference type="ARBA" id="ARBA00022723"/>
    </source>
</evidence>
<dbReference type="SUPFAM" id="SSF56529">
    <property type="entry name" value="FAH"/>
    <property type="match status" value="1"/>
</dbReference>
<dbReference type="GO" id="GO:0016853">
    <property type="term" value="F:isomerase activity"/>
    <property type="evidence" value="ECO:0007669"/>
    <property type="project" value="UniProtKB-ARBA"/>
</dbReference>
<evidence type="ECO:0000313" key="4">
    <source>
        <dbReference type="EMBL" id="RKN55284.1"/>
    </source>
</evidence>
<evidence type="ECO:0000313" key="5">
    <source>
        <dbReference type="Proteomes" id="UP000279968"/>
    </source>
</evidence>
<dbReference type="GO" id="GO:0046872">
    <property type="term" value="F:metal ion binding"/>
    <property type="evidence" value="ECO:0007669"/>
    <property type="project" value="UniProtKB-KW"/>
</dbReference>
<keyword evidence="4" id="KW-0378">Hydrolase</keyword>
<evidence type="ECO:0000256" key="1">
    <source>
        <dbReference type="ARBA" id="ARBA00010211"/>
    </source>
</evidence>
<comment type="caution">
    <text evidence="4">The sequence shown here is derived from an EMBL/GenBank/DDBJ whole genome shotgun (WGS) entry which is preliminary data.</text>
</comment>
<dbReference type="PANTHER" id="PTHR42796">
    <property type="entry name" value="FUMARYLACETOACETATE HYDROLASE DOMAIN-CONTAINING PROTEIN 2A-RELATED"/>
    <property type="match status" value="1"/>
</dbReference>
<keyword evidence="5" id="KW-1185">Reference proteome</keyword>
<feature type="domain" description="Fumarylacetoacetase-like C-terminal" evidence="3">
    <location>
        <begin position="68"/>
        <end position="270"/>
    </location>
</feature>
<proteinExistence type="inferred from homology"/>
<dbReference type="EMBL" id="RBAN01000002">
    <property type="protein sequence ID" value="RKN55284.1"/>
    <property type="molecule type" value="Genomic_DNA"/>
</dbReference>
<gene>
    <name evidence="4" type="ORF">D7193_11350</name>
</gene>
<dbReference type="OrthoDB" id="9805307at2"/>
<dbReference type="Proteomes" id="UP000279968">
    <property type="component" value="Unassembled WGS sequence"/>
</dbReference>
<dbReference type="GO" id="GO:0016787">
    <property type="term" value="F:hydrolase activity"/>
    <property type="evidence" value="ECO:0007669"/>
    <property type="project" value="UniProtKB-KW"/>
</dbReference>
<accession>A0A3B0A4E5</accession>
<dbReference type="InterPro" id="IPR036663">
    <property type="entry name" value="Fumarylacetoacetase_C_sf"/>
</dbReference>
<evidence type="ECO:0000259" key="3">
    <source>
        <dbReference type="Pfam" id="PF01557"/>
    </source>
</evidence>
<dbReference type="GO" id="GO:0019752">
    <property type="term" value="P:carboxylic acid metabolic process"/>
    <property type="evidence" value="ECO:0007669"/>
    <property type="project" value="UniProtKB-ARBA"/>
</dbReference>
<name>A0A3B0A4E5_9ACTN</name>
<dbReference type="RefSeq" id="WP_120779472.1">
    <property type="nucleotide sequence ID" value="NZ_JBHLUP010000002.1"/>
</dbReference>
<sequence length="277" mass="29950">MRLATIRTATGTRAARVETNVAIPLGYPDVGALLAAADVQDINRIPPAGKPVPVEDADFAPVLTSPSKVICVGLNYRTHILEMGRELPEHPTLFAKFADTLIGARDDVVLPITSAEVDWEAELGVIIGTSLRRATREQAHAAIAGYTVVNDVSMRDWQWRTTQWLQGKAFERTTPVGPFLVTPDEVDHARDLEVRCEVDGSVMQHSRTSDLLFDPAATVAYISQFTTLRPGDLIATGTPGGVGAARDPKVFLAPGQTLLTVIEGLGECVNVCREEKE</sequence>
<dbReference type="FunFam" id="3.90.850.10:FF:000002">
    <property type="entry name" value="2-hydroxyhepta-2,4-diene-1,7-dioate isomerase"/>
    <property type="match status" value="1"/>
</dbReference>
<dbReference type="InterPro" id="IPR011234">
    <property type="entry name" value="Fumarylacetoacetase-like_C"/>
</dbReference>
<dbReference type="Pfam" id="PF01557">
    <property type="entry name" value="FAA_hydrolase"/>
    <property type="match status" value="1"/>
</dbReference>
<comment type="similarity">
    <text evidence="1">Belongs to the FAH family.</text>
</comment>